<evidence type="ECO:0008006" key="3">
    <source>
        <dbReference type="Google" id="ProtNLM"/>
    </source>
</evidence>
<evidence type="ECO:0000313" key="2">
    <source>
        <dbReference type="Proteomes" id="UP000676194"/>
    </source>
</evidence>
<dbReference type="Proteomes" id="UP000676194">
    <property type="component" value="Chromosome"/>
</dbReference>
<gene>
    <name evidence="1" type="ORF">KIH39_17130</name>
</gene>
<keyword evidence="2" id="KW-1185">Reference proteome</keyword>
<organism evidence="1 2">
    <name type="scientific">Telmatocola sphagniphila</name>
    <dbReference type="NCBI Taxonomy" id="1123043"/>
    <lineage>
        <taxon>Bacteria</taxon>
        <taxon>Pseudomonadati</taxon>
        <taxon>Planctomycetota</taxon>
        <taxon>Planctomycetia</taxon>
        <taxon>Gemmatales</taxon>
        <taxon>Gemmataceae</taxon>
    </lineage>
</organism>
<evidence type="ECO:0000313" key="1">
    <source>
        <dbReference type="EMBL" id="QVL30568.1"/>
    </source>
</evidence>
<proteinExistence type="predicted"/>
<sequence>MGAGPRFEKIVVVTQKTALEELIERYNTERQARFYIEHMGGSFDEYRFAHDIYHNSLLQLKQYLPQGVRHQIIDRSFLPQFLFSERDMVAVLGRDGLVVNTAKYLQSQPVLGFNPDPSRIDGVLLPFRVEAAAHIFPRAIYGIFKSKRISMAQATLNNGQTLLGVNDIFIGPKSHTSARYRIQLADKFEDQSSSGLIVSTGAGSTGWFRSLITGAAALMSARAHNPKIREQQKNYQFPADSDHLVFCVREPFISNTSQADLIYGMIPRGSELILQSHMPQNGVIFSDGIESDFLEFNSGTTARIGLAPNRVKLVVAEKQNPS</sequence>
<name>A0A8E6B293_9BACT</name>
<accession>A0A8E6B293</accession>
<dbReference type="GO" id="GO:0019674">
    <property type="term" value="P:NAD+ metabolic process"/>
    <property type="evidence" value="ECO:0007669"/>
    <property type="project" value="InterPro"/>
</dbReference>
<dbReference type="EMBL" id="CP074694">
    <property type="protein sequence ID" value="QVL30568.1"/>
    <property type="molecule type" value="Genomic_DNA"/>
</dbReference>
<dbReference type="KEGG" id="tsph:KIH39_17130"/>
<dbReference type="InterPro" id="IPR016064">
    <property type="entry name" value="NAD/diacylglycerol_kinase_sf"/>
</dbReference>
<dbReference type="Gene3D" id="2.60.200.30">
    <property type="entry name" value="Probable inorganic polyphosphate/atp-NAD kinase, domain 2"/>
    <property type="match status" value="1"/>
</dbReference>
<reference evidence="1" key="1">
    <citation type="submission" date="2021-05" db="EMBL/GenBank/DDBJ databases">
        <title>Complete genome sequence of the cellulolytic planctomycete Telmatocola sphagniphila SP2T and characterization of the first cellulase from planctomycetes.</title>
        <authorList>
            <person name="Rakitin A.L."/>
            <person name="Beletsky A.V."/>
            <person name="Naumoff D.G."/>
            <person name="Kulichevskaya I.S."/>
            <person name="Mardanov A.V."/>
            <person name="Ravin N.V."/>
            <person name="Dedysh S.N."/>
        </authorList>
    </citation>
    <scope>NUCLEOTIDE SEQUENCE</scope>
    <source>
        <strain evidence="1">SP2T</strain>
    </source>
</reference>
<dbReference type="AlphaFoldDB" id="A0A8E6B293"/>
<dbReference type="RefSeq" id="WP_213494439.1">
    <property type="nucleotide sequence ID" value="NZ_CP074694.1"/>
</dbReference>
<dbReference type="PANTHER" id="PTHR13158">
    <property type="match status" value="1"/>
</dbReference>
<dbReference type="InterPro" id="IPR017437">
    <property type="entry name" value="ATP-NAD_kinase_PpnK-typ_C"/>
</dbReference>
<protein>
    <recommendedName>
        <fullName evidence="3">Sugar kinase</fullName>
    </recommendedName>
</protein>
<dbReference type="GO" id="GO:0003951">
    <property type="term" value="F:NAD+ kinase activity"/>
    <property type="evidence" value="ECO:0007669"/>
    <property type="project" value="InterPro"/>
</dbReference>
<dbReference type="PANTHER" id="PTHR13158:SF5">
    <property type="entry name" value="NAD KINASE 2, MITOCHONDRIAL"/>
    <property type="match status" value="1"/>
</dbReference>
<dbReference type="SUPFAM" id="SSF111331">
    <property type="entry name" value="NAD kinase/diacylglycerol kinase-like"/>
    <property type="match status" value="1"/>
</dbReference>